<organism evidence="1 2">
    <name type="scientific">Scortum barcoo</name>
    <name type="common">barcoo grunter</name>
    <dbReference type="NCBI Taxonomy" id="214431"/>
    <lineage>
        <taxon>Eukaryota</taxon>
        <taxon>Metazoa</taxon>
        <taxon>Chordata</taxon>
        <taxon>Craniata</taxon>
        <taxon>Vertebrata</taxon>
        <taxon>Euteleostomi</taxon>
        <taxon>Actinopterygii</taxon>
        <taxon>Neopterygii</taxon>
        <taxon>Teleostei</taxon>
        <taxon>Neoteleostei</taxon>
        <taxon>Acanthomorphata</taxon>
        <taxon>Eupercaria</taxon>
        <taxon>Centrarchiformes</taxon>
        <taxon>Terapontoidei</taxon>
        <taxon>Terapontidae</taxon>
        <taxon>Scortum</taxon>
    </lineage>
</organism>
<evidence type="ECO:0000313" key="1">
    <source>
        <dbReference type="EMBL" id="KAI3376998.1"/>
    </source>
</evidence>
<keyword evidence="2" id="KW-1185">Reference proteome</keyword>
<gene>
    <name evidence="1" type="ORF">L3Q82_000223</name>
</gene>
<dbReference type="Proteomes" id="UP000831701">
    <property type="component" value="Chromosome 1"/>
</dbReference>
<reference evidence="1" key="1">
    <citation type="submission" date="2022-04" db="EMBL/GenBank/DDBJ databases">
        <title>Jade perch genome.</title>
        <authorList>
            <person name="Chao B."/>
        </authorList>
    </citation>
    <scope>NUCLEOTIDE SEQUENCE</scope>
    <source>
        <strain evidence="1">CB-2022</strain>
    </source>
</reference>
<comment type="caution">
    <text evidence="1">The sequence shown here is derived from an EMBL/GenBank/DDBJ whole genome shotgun (WGS) entry which is preliminary data.</text>
</comment>
<name>A0ACB8XA47_9TELE</name>
<proteinExistence type="predicted"/>
<dbReference type="EMBL" id="CM041531">
    <property type="protein sequence ID" value="KAI3376998.1"/>
    <property type="molecule type" value="Genomic_DNA"/>
</dbReference>
<evidence type="ECO:0000313" key="2">
    <source>
        <dbReference type="Proteomes" id="UP000831701"/>
    </source>
</evidence>
<sequence>MGNDSDTWRGVIGRQRPPTGGAQGRPRTCWRDYVFRLACECLGVPQEELEEVSGVEVSLKGYTGSYCQLFSHTKTCFKFMSVVYAEASNILPIAEVCGEVKKSEEIYIGKRAPPLRRWAPRAAGRKRSLTNGQEPGLEFTVPTEKPFFGPFSQTLQIIVGGGGRFSVHGNCSIDRATAPSILLSENLIESPSQSEADVEVYAAARVPILLDFKDLMKTQSDYQYLQITAGRESFASRVFLTSRVRQFGVPSSSMSGDGVADLAGPVLLYHTAVEVLKGVDSLAVQARPAAVLLGLALPTLKERKSPGVEQRRRAPSGAWAANEKSRELWEPGRRGTS</sequence>
<accession>A0ACB8XA47</accession>
<protein>
    <submittedName>
        <fullName evidence="1">Uncharacterized protein</fullName>
    </submittedName>
</protein>